<dbReference type="RefSeq" id="WP_088353316.1">
    <property type="nucleotide sequence ID" value="NZ_CP061813.1"/>
</dbReference>
<accession>A0A7L8AHP8</accession>
<feature type="chain" id="PRO_5032495569" description="Outer membrane protein beta-barrel domain-containing protein" evidence="1">
    <location>
        <begin position="21"/>
        <end position="165"/>
    </location>
</feature>
<dbReference type="EMBL" id="CP061813">
    <property type="protein sequence ID" value="QOD61535.1"/>
    <property type="molecule type" value="Genomic_DNA"/>
</dbReference>
<dbReference type="KEGG" id="phal:H9I45_03535"/>
<dbReference type="Proteomes" id="UP000516764">
    <property type="component" value="Chromosome"/>
</dbReference>
<dbReference type="SUPFAM" id="SSF56925">
    <property type="entry name" value="OMPA-like"/>
    <property type="match status" value="1"/>
</dbReference>
<keyword evidence="3" id="KW-1185">Reference proteome</keyword>
<name>A0A7L8AHP8_9FLAO</name>
<evidence type="ECO:0000256" key="1">
    <source>
        <dbReference type="SAM" id="SignalP"/>
    </source>
</evidence>
<evidence type="ECO:0008006" key="4">
    <source>
        <dbReference type="Google" id="ProtNLM"/>
    </source>
</evidence>
<proteinExistence type="predicted"/>
<evidence type="ECO:0000313" key="3">
    <source>
        <dbReference type="Proteomes" id="UP000516764"/>
    </source>
</evidence>
<feature type="signal peptide" evidence="1">
    <location>
        <begin position="1"/>
        <end position="20"/>
    </location>
</feature>
<gene>
    <name evidence="2" type="ORF">H9I45_03535</name>
</gene>
<keyword evidence="1" id="KW-0732">Signal</keyword>
<sequence length="165" mass="17876">MKKVLFIAFLVIASLGKINAQQGVLNGGVNFGLPNSVADNFYGVTLGAELNYMLPVSEKIGLGPSVEYNHFFGRETAGVNKTSIPDESFLPLSAALRFRVLPKFVLGANLGYAVAFSDGLDGGFYYKPIIGYQTNEDLQFNISYSNIATNGIDFSNVNIGVMFRL</sequence>
<reference evidence="2 3" key="1">
    <citation type="journal article" date="2016" name="Int. J. Syst. Evol. Microbiol.">
        <title>Polaribacter haliotis sp. nov., isolated from the gut of abalone Haliotis discus hannai.</title>
        <authorList>
            <person name="Kim Y.O."/>
            <person name="Park I.S."/>
            <person name="Park S."/>
            <person name="Nam B.H."/>
            <person name="Park J.M."/>
            <person name="Kim D.G."/>
            <person name="Yoon J.H."/>
        </authorList>
    </citation>
    <scope>NUCLEOTIDE SEQUENCE [LARGE SCALE GENOMIC DNA]</scope>
    <source>
        <strain evidence="2 3">KCTC 52418</strain>
    </source>
</reference>
<dbReference type="InterPro" id="IPR011250">
    <property type="entry name" value="OMP/PagP_B-barrel"/>
</dbReference>
<protein>
    <recommendedName>
        <fullName evidence="4">Outer membrane protein beta-barrel domain-containing protein</fullName>
    </recommendedName>
</protein>
<dbReference type="AlphaFoldDB" id="A0A7L8AHP8"/>
<organism evidence="2 3">
    <name type="scientific">Polaribacter haliotis</name>
    <dbReference type="NCBI Taxonomy" id="1888915"/>
    <lineage>
        <taxon>Bacteria</taxon>
        <taxon>Pseudomonadati</taxon>
        <taxon>Bacteroidota</taxon>
        <taxon>Flavobacteriia</taxon>
        <taxon>Flavobacteriales</taxon>
        <taxon>Flavobacteriaceae</taxon>
    </lineage>
</organism>
<dbReference type="OrthoDB" id="1492374at2"/>
<evidence type="ECO:0000313" key="2">
    <source>
        <dbReference type="EMBL" id="QOD61535.1"/>
    </source>
</evidence>